<protein>
    <submittedName>
        <fullName evidence="1">Arylmalonate decarboxylase</fullName>
    </submittedName>
</protein>
<dbReference type="InterPro" id="IPR026286">
    <property type="entry name" value="MaiA/AMDase"/>
</dbReference>
<accession>A0A484HPJ2</accession>
<dbReference type="EMBL" id="CAACVI010000050">
    <property type="protein sequence ID" value="VEN75233.1"/>
    <property type="molecule type" value="Genomic_DNA"/>
</dbReference>
<reference evidence="1" key="1">
    <citation type="submission" date="2019-01" db="EMBL/GenBank/DDBJ databases">
        <authorList>
            <consortium name="Genoscope - CEA"/>
            <person name="William W."/>
        </authorList>
    </citation>
    <scope>NUCLEOTIDE SEQUENCE</scope>
    <source>
        <strain evidence="1">CR-1</strain>
    </source>
</reference>
<dbReference type="Pfam" id="PF17645">
    <property type="entry name" value="Amdase"/>
    <property type="match status" value="1"/>
</dbReference>
<dbReference type="PANTHER" id="PTHR40267:SF1">
    <property type="entry name" value="BLR3294 PROTEIN"/>
    <property type="match status" value="1"/>
</dbReference>
<evidence type="ECO:0000313" key="1">
    <source>
        <dbReference type="EMBL" id="VEN75233.1"/>
    </source>
</evidence>
<dbReference type="Gene3D" id="3.40.50.12500">
    <property type="match status" value="1"/>
</dbReference>
<dbReference type="PANTHER" id="PTHR40267">
    <property type="entry name" value="BLR3294 PROTEIN"/>
    <property type="match status" value="1"/>
</dbReference>
<sequence>MSEKSKQLKWPADVRFDRGRHWRARIGFVVLAMEQTIEEDMLRLAPPGVGVHFSRVAMENAVNAKTLGAVGENLASAASLILPDENLDVICYACTSGGIVLGEDRVAAELKKGAPNAKATSLISGVIHALNAFKAGRIVVGSPYVDELNRMEKKYLEDRGFQVLDIRGLGLSNDSDMVKVAPDFIKEFAVSIDHPKAEAIFISCGALRSLDVVDEIEKMVQKPVIVSNQAMIWETLRLAGIPDRLDGYGRLLREF</sequence>
<organism evidence="1">
    <name type="scientific">uncultured Desulfobacteraceae bacterium</name>
    <dbReference type="NCBI Taxonomy" id="218296"/>
    <lineage>
        <taxon>Bacteria</taxon>
        <taxon>Pseudomonadati</taxon>
        <taxon>Thermodesulfobacteriota</taxon>
        <taxon>Desulfobacteria</taxon>
        <taxon>Desulfobacterales</taxon>
        <taxon>Desulfobacteraceae</taxon>
        <taxon>environmental samples</taxon>
    </lineage>
</organism>
<name>A0A484HPJ2_9BACT</name>
<dbReference type="InterPro" id="IPR053714">
    <property type="entry name" value="Iso_Racemase_Enz_sf"/>
</dbReference>
<gene>
    <name evidence="1" type="ORF">EPICR_70074</name>
</gene>
<dbReference type="AlphaFoldDB" id="A0A484HPJ2"/>
<dbReference type="PIRSF" id="PIRSF015736">
    <property type="entry name" value="MI"/>
    <property type="match status" value="1"/>
</dbReference>
<proteinExistence type="predicted"/>